<accession>A0A0F9BWH5</accession>
<evidence type="ECO:0008006" key="2">
    <source>
        <dbReference type="Google" id="ProtNLM"/>
    </source>
</evidence>
<organism evidence="1">
    <name type="scientific">marine sediment metagenome</name>
    <dbReference type="NCBI Taxonomy" id="412755"/>
    <lineage>
        <taxon>unclassified sequences</taxon>
        <taxon>metagenomes</taxon>
        <taxon>ecological metagenomes</taxon>
    </lineage>
</organism>
<comment type="caution">
    <text evidence="1">The sequence shown here is derived from an EMBL/GenBank/DDBJ whole genome shotgun (WGS) entry which is preliminary data.</text>
</comment>
<dbReference type="SUPFAM" id="SSF53335">
    <property type="entry name" value="S-adenosyl-L-methionine-dependent methyltransferases"/>
    <property type="match status" value="1"/>
</dbReference>
<dbReference type="InterPro" id="IPR029063">
    <property type="entry name" value="SAM-dependent_MTases_sf"/>
</dbReference>
<dbReference type="AlphaFoldDB" id="A0A0F9BWH5"/>
<reference evidence="1" key="1">
    <citation type="journal article" date="2015" name="Nature">
        <title>Complex archaea that bridge the gap between prokaryotes and eukaryotes.</title>
        <authorList>
            <person name="Spang A."/>
            <person name="Saw J.H."/>
            <person name="Jorgensen S.L."/>
            <person name="Zaremba-Niedzwiedzka K."/>
            <person name="Martijn J."/>
            <person name="Lind A.E."/>
            <person name="van Eijk R."/>
            <person name="Schleper C."/>
            <person name="Guy L."/>
            <person name="Ettema T.J."/>
        </authorList>
    </citation>
    <scope>NUCLEOTIDE SEQUENCE</scope>
</reference>
<feature type="non-terminal residue" evidence="1">
    <location>
        <position position="1"/>
    </location>
</feature>
<sequence length="62" mass="6678">PGSVKPRRLLVPFAGSGSEMVGAIEAGWDEIVGVEQSEQYAEINSDLAVQRPLIAPAEAWRE</sequence>
<gene>
    <name evidence="1" type="ORF">LCGC14_2477280</name>
</gene>
<protein>
    <recommendedName>
        <fullName evidence="2">DNA methylase N-4/N-6 domain-containing protein</fullName>
    </recommendedName>
</protein>
<evidence type="ECO:0000313" key="1">
    <source>
        <dbReference type="EMBL" id="KKL18257.1"/>
    </source>
</evidence>
<name>A0A0F9BWH5_9ZZZZ</name>
<dbReference type="EMBL" id="LAZR01038937">
    <property type="protein sequence ID" value="KKL18257.1"/>
    <property type="molecule type" value="Genomic_DNA"/>
</dbReference>
<proteinExistence type="predicted"/>